<proteinExistence type="predicted"/>
<dbReference type="EMBL" id="GBXM01047580">
    <property type="protein sequence ID" value="JAH60997.1"/>
    <property type="molecule type" value="Transcribed_RNA"/>
</dbReference>
<feature type="compositionally biased region" description="Polar residues" evidence="1">
    <location>
        <begin position="1"/>
        <end position="12"/>
    </location>
</feature>
<feature type="compositionally biased region" description="Polar residues" evidence="1">
    <location>
        <begin position="21"/>
        <end position="36"/>
    </location>
</feature>
<feature type="region of interest" description="Disordered" evidence="1">
    <location>
        <begin position="1"/>
        <end position="36"/>
    </location>
</feature>
<name>A0A0E9U5I1_ANGAN</name>
<reference evidence="2" key="1">
    <citation type="submission" date="2014-11" db="EMBL/GenBank/DDBJ databases">
        <authorList>
            <person name="Amaro Gonzalez C."/>
        </authorList>
    </citation>
    <scope>NUCLEOTIDE SEQUENCE</scope>
</reference>
<accession>A0A0E9U5I1</accession>
<organism evidence="2">
    <name type="scientific">Anguilla anguilla</name>
    <name type="common">European freshwater eel</name>
    <name type="synonym">Muraena anguilla</name>
    <dbReference type="NCBI Taxonomy" id="7936"/>
    <lineage>
        <taxon>Eukaryota</taxon>
        <taxon>Metazoa</taxon>
        <taxon>Chordata</taxon>
        <taxon>Craniata</taxon>
        <taxon>Vertebrata</taxon>
        <taxon>Euteleostomi</taxon>
        <taxon>Actinopterygii</taxon>
        <taxon>Neopterygii</taxon>
        <taxon>Teleostei</taxon>
        <taxon>Anguilliformes</taxon>
        <taxon>Anguillidae</taxon>
        <taxon>Anguilla</taxon>
    </lineage>
</organism>
<sequence>MNQPASSASFYQYNEKRVQAKQKNSNATKNIPTGKY</sequence>
<evidence type="ECO:0000313" key="2">
    <source>
        <dbReference type="EMBL" id="JAH60997.1"/>
    </source>
</evidence>
<reference evidence="2" key="2">
    <citation type="journal article" date="2015" name="Fish Shellfish Immunol.">
        <title>Early steps in the European eel (Anguilla anguilla)-Vibrio vulnificus interaction in the gills: Role of the RtxA13 toxin.</title>
        <authorList>
            <person name="Callol A."/>
            <person name="Pajuelo D."/>
            <person name="Ebbesson L."/>
            <person name="Teles M."/>
            <person name="MacKenzie S."/>
            <person name="Amaro C."/>
        </authorList>
    </citation>
    <scope>NUCLEOTIDE SEQUENCE</scope>
</reference>
<dbReference type="AlphaFoldDB" id="A0A0E9U5I1"/>
<evidence type="ECO:0000256" key="1">
    <source>
        <dbReference type="SAM" id="MobiDB-lite"/>
    </source>
</evidence>
<protein>
    <submittedName>
        <fullName evidence="2">Uncharacterized protein</fullName>
    </submittedName>
</protein>